<dbReference type="GO" id="GO:0035091">
    <property type="term" value="F:phosphatidylinositol binding"/>
    <property type="evidence" value="ECO:0007669"/>
    <property type="project" value="InterPro"/>
</dbReference>
<sequence>MDTPPLLQQRFSWHPASADVAQLLGSPTHDKPSRFSMPQLDRLSVSAPTGDSALSHTHVRFVGVTKRVDHCIYVVHVDTGMEQFVINKRYSDFRSFRARVLAMQQAYTQCSGPCRHLSQLTQVKFPRRKFQFSKQPNLELARDRSFYLQRFLQALLRIYRTAPRRQARCCVNSQCPLLALIVNFLNITTTQVPEPTVSKEEPVLPSSDARRQQMRDFPPPTRVSIQLEGVHQFYRLYPITEDTEMHPI</sequence>
<reference evidence="2" key="1">
    <citation type="submission" date="2022-11" db="EMBL/GenBank/DDBJ databases">
        <authorList>
            <person name="Morgan W.R."/>
            <person name="Tartar A."/>
        </authorList>
    </citation>
    <scope>NUCLEOTIDE SEQUENCE</scope>
    <source>
        <strain evidence="2">ARSEF 373</strain>
    </source>
</reference>
<reference evidence="2" key="2">
    <citation type="journal article" date="2023" name="Microbiol Resour">
        <title>Decontamination and Annotation of the Draft Genome Sequence of the Oomycete Lagenidium giganteum ARSEF 373.</title>
        <authorList>
            <person name="Morgan W.R."/>
            <person name="Tartar A."/>
        </authorList>
    </citation>
    <scope>NUCLEOTIDE SEQUENCE</scope>
    <source>
        <strain evidence="2">ARSEF 373</strain>
    </source>
</reference>
<dbReference type="Proteomes" id="UP001146120">
    <property type="component" value="Unassembled WGS sequence"/>
</dbReference>
<comment type="caution">
    <text evidence="2">The sequence shown here is derived from an EMBL/GenBank/DDBJ whole genome shotgun (WGS) entry which is preliminary data.</text>
</comment>
<dbReference type="Gene3D" id="3.30.1520.10">
    <property type="entry name" value="Phox-like domain"/>
    <property type="match status" value="1"/>
</dbReference>
<feature type="region of interest" description="Disordered" evidence="1">
    <location>
        <begin position="195"/>
        <end position="217"/>
    </location>
</feature>
<evidence type="ECO:0000256" key="1">
    <source>
        <dbReference type="SAM" id="MobiDB-lite"/>
    </source>
</evidence>
<evidence type="ECO:0008006" key="4">
    <source>
        <dbReference type="Google" id="ProtNLM"/>
    </source>
</evidence>
<feature type="compositionally biased region" description="Basic and acidic residues" evidence="1">
    <location>
        <begin position="197"/>
        <end position="214"/>
    </location>
</feature>
<protein>
    <recommendedName>
        <fullName evidence="4">PX domain-containing protein</fullName>
    </recommendedName>
</protein>
<accession>A0AAV2Z4I2</accession>
<dbReference type="InterPro" id="IPR036871">
    <property type="entry name" value="PX_dom_sf"/>
</dbReference>
<keyword evidence="3" id="KW-1185">Reference proteome</keyword>
<proteinExistence type="predicted"/>
<dbReference type="SUPFAM" id="SSF64268">
    <property type="entry name" value="PX domain"/>
    <property type="match status" value="1"/>
</dbReference>
<name>A0AAV2Z4I2_9STRA</name>
<evidence type="ECO:0000313" key="2">
    <source>
        <dbReference type="EMBL" id="DBA00705.1"/>
    </source>
</evidence>
<organism evidence="2 3">
    <name type="scientific">Lagenidium giganteum</name>
    <dbReference type="NCBI Taxonomy" id="4803"/>
    <lineage>
        <taxon>Eukaryota</taxon>
        <taxon>Sar</taxon>
        <taxon>Stramenopiles</taxon>
        <taxon>Oomycota</taxon>
        <taxon>Peronosporomycetes</taxon>
        <taxon>Pythiales</taxon>
        <taxon>Pythiaceae</taxon>
    </lineage>
</organism>
<dbReference type="AlphaFoldDB" id="A0AAV2Z4I2"/>
<dbReference type="CDD" id="cd06093">
    <property type="entry name" value="PX_domain"/>
    <property type="match status" value="1"/>
</dbReference>
<dbReference type="EMBL" id="DAKRPA010000059">
    <property type="protein sequence ID" value="DBA00705.1"/>
    <property type="molecule type" value="Genomic_DNA"/>
</dbReference>
<gene>
    <name evidence="2" type="ORF">N0F65_001176</name>
</gene>
<evidence type="ECO:0000313" key="3">
    <source>
        <dbReference type="Proteomes" id="UP001146120"/>
    </source>
</evidence>